<gene>
    <name evidence="12" type="ORF">AOQ84DRAFT_181812</name>
</gene>
<feature type="compositionally biased region" description="Acidic residues" evidence="10">
    <location>
        <begin position="100"/>
        <end position="118"/>
    </location>
</feature>
<dbReference type="PANTHER" id="PTHR13050:SF7">
    <property type="entry name" value="VESICLE TRANSPORT PROTEIN USE1"/>
    <property type="match status" value="1"/>
</dbReference>
<evidence type="ECO:0000256" key="4">
    <source>
        <dbReference type="ARBA" id="ARBA00022692"/>
    </source>
</evidence>
<evidence type="ECO:0000256" key="7">
    <source>
        <dbReference type="ARBA" id="ARBA00022927"/>
    </source>
</evidence>
<protein>
    <recommendedName>
        <fullName evidence="14">Synaptobrevin</fullName>
    </recommendedName>
</protein>
<keyword evidence="4 11" id="KW-0812">Transmembrane</keyword>
<reference evidence="12 13" key="1">
    <citation type="journal article" date="2016" name="Nat. Commun.">
        <title>Ectomycorrhizal ecology is imprinted in the genome of the dominant symbiotic fungus Cenococcum geophilum.</title>
        <authorList>
            <consortium name="DOE Joint Genome Institute"/>
            <person name="Peter M."/>
            <person name="Kohler A."/>
            <person name="Ohm R.A."/>
            <person name="Kuo A."/>
            <person name="Krutzmann J."/>
            <person name="Morin E."/>
            <person name="Arend M."/>
            <person name="Barry K.W."/>
            <person name="Binder M."/>
            <person name="Choi C."/>
            <person name="Clum A."/>
            <person name="Copeland A."/>
            <person name="Grisel N."/>
            <person name="Haridas S."/>
            <person name="Kipfer T."/>
            <person name="LaButti K."/>
            <person name="Lindquist E."/>
            <person name="Lipzen A."/>
            <person name="Maire R."/>
            <person name="Meier B."/>
            <person name="Mihaltcheva S."/>
            <person name="Molinier V."/>
            <person name="Murat C."/>
            <person name="Poggeler S."/>
            <person name="Quandt C.A."/>
            <person name="Sperisen C."/>
            <person name="Tritt A."/>
            <person name="Tisserant E."/>
            <person name="Crous P.W."/>
            <person name="Henrissat B."/>
            <person name="Nehls U."/>
            <person name="Egli S."/>
            <person name="Spatafora J.W."/>
            <person name="Grigoriev I.V."/>
            <person name="Martin F.M."/>
        </authorList>
    </citation>
    <scope>NUCLEOTIDE SEQUENCE [LARGE SCALE GENOMIC DNA]</scope>
    <source>
        <strain evidence="12 13">CBS 207.34</strain>
    </source>
</reference>
<keyword evidence="5" id="KW-0256">Endoplasmic reticulum</keyword>
<feature type="region of interest" description="Disordered" evidence="10">
    <location>
        <begin position="150"/>
        <end position="187"/>
    </location>
</feature>
<evidence type="ECO:0000256" key="10">
    <source>
        <dbReference type="SAM" id="MobiDB-lite"/>
    </source>
</evidence>
<feature type="transmembrane region" description="Helical" evidence="11">
    <location>
        <begin position="274"/>
        <end position="292"/>
    </location>
</feature>
<evidence type="ECO:0000313" key="13">
    <source>
        <dbReference type="Proteomes" id="UP000250140"/>
    </source>
</evidence>
<organism evidence="12 13">
    <name type="scientific">Glonium stellatum</name>
    <dbReference type="NCBI Taxonomy" id="574774"/>
    <lineage>
        <taxon>Eukaryota</taxon>
        <taxon>Fungi</taxon>
        <taxon>Dikarya</taxon>
        <taxon>Ascomycota</taxon>
        <taxon>Pezizomycotina</taxon>
        <taxon>Dothideomycetes</taxon>
        <taxon>Pleosporomycetidae</taxon>
        <taxon>Gloniales</taxon>
        <taxon>Gloniaceae</taxon>
        <taxon>Glonium</taxon>
    </lineage>
</organism>
<comment type="similarity">
    <text evidence="2">Belongs to the USE1 family.</text>
</comment>
<evidence type="ECO:0000256" key="8">
    <source>
        <dbReference type="ARBA" id="ARBA00022989"/>
    </source>
</evidence>
<evidence type="ECO:0000256" key="5">
    <source>
        <dbReference type="ARBA" id="ARBA00022824"/>
    </source>
</evidence>
<evidence type="ECO:0000256" key="6">
    <source>
        <dbReference type="ARBA" id="ARBA00022892"/>
    </source>
</evidence>
<feature type="compositionally biased region" description="Polar residues" evidence="10">
    <location>
        <begin position="177"/>
        <end position="187"/>
    </location>
</feature>
<evidence type="ECO:0000256" key="1">
    <source>
        <dbReference type="ARBA" id="ARBA00004163"/>
    </source>
</evidence>
<keyword evidence="13" id="KW-1185">Reference proteome</keyword>
<keyword evidence="6" id="KW-0931">ER-Golgi transport</keyword>
<keyword evidence="7" id="KW-0653">Protein transport</keyword>
<keyword evidence="3" id="KW-0813">Transport</keyword>
<dbReference type="EMBL" id="KV750953">
    <property type="protein sequence ID" value="OCL02468.1"/>
    <property type="molecule type" value="Genomic_DNA"/>
</dbReference>
<dbReference type="GO" id="GO:0005484">
    <property type="term" value="F:SNAP receptor activity"/>
    <property type="evidence" value="ECO:0007669"/>
    <property type="project" value="TreeGrafter"/>
</dbReference>
<evidence type="ECO:0000313" key="12">
    <source>
        <dbReference type="EMBL" id="OCL02468.1"/>
    </source>
</evidence>
<keyword evidence="8 11" id="KW-1133">Transmembrane helix</keyword>
<dbReference type="OrthoDB" id="3231855at2759"/>
<evidence type="ECO:0000256" key="2">
    <source>
        <dbReference type="ARBA" id="ARBA00007891"/>
    </source>
</evidence>
<feature type="compositionally biased region" description="Polar residues" evidence="10">
    <location>
        <begin position="150"/>
        <end position="168"/>
    </location>
</feature>
<dbReference type="GO" id="GO:0015031">
    <property type="term" value="P:protein transport"/>
    <property type="evidence" value="ECO:0007669"/>
    <property type="project" value="UniProtKB-KW"/>
</dbReference>
<dbReference type="GO" id="GO:0005789">
    <property type="term" value="C:endoplasmic reticulum membrane"/>
    <property type="evidence" value="ECO:0007669"/>
    <property type="project" value="UniProtKB-SubCell"/>
</dbReference>
<comment type="subcellular location">
    <subcellularLocation>
        <location evidence="1">Endoplasmic reticulum membrane</location>
        <topology evidence="1">Single-pass type IV membrane protein</topology>
    </subcellularLocation>
</comment>
<evidence type="ECO:0000256" key="9">
    <source>
        <dbReference type="ARBA" id="ARBA00023136"/>
    </source>
</evidence>
<dbReference type="GO" id="GO:0031201">
    <property type="term" value="C:SNARE complex"/>
    <property type="evidence" value="ECO:0007669"/>
    <property type="project" value="TreeGrafter"/>
</dbReference>
<proteinExistence type="inferred from homology"/>
<evidence type="ECO:0000256" key="11">
    <source>
        <dbReference type="SAM" id="Phobius"/>
    </source>
</evidence>
<accession>A0A8E2EPW4</accession>
<keyword evidence="9 11" id="KW-0472">Membrane</keyword>
<evidence type="ECO:0008006" key="14">
    <source>
        <dbReference type="Google" id="ProtNLM"/>
    </source>
</evidence>
<feature type="region of interest" description="Disordered" evidence="10">
    <location>
        <begin position="100"/>
        <end position="137"/>
    </location>
</feature>
<feature type="compositionally biased region" description="Polar residues" evidence="10">
    <location>
        <begin position="127"/>
        <end position="137"/>
    </location>
</feature>
<sequence length="297" mass="32790">MATRTATPQPDTTAISLTRLLTRLEHALLSPEGDPGLRKSSYERTKVGANLEYARSLLLRLEHDSASIKVQSRKQTVQADLQSKRNLIKQLNQRLYELNQLDDDSDDGSGSEDEDEDLFPSYAPAVRNTSDTIDQVNTGGDQALQEAAANLTSTIRSRRSQPANTAVDTSTTTSSSLFPANTQSGDRNLAQTESLLSQNRTEQEALTNSLLSMAQALKSQSLHFGSTLESEKTILNRAVEGLDKNTTGMAAAGQRMGTLRRMTEGKGWWDRMKLYALIAGLWFIAFSIVFILPKFRF</sequence>
<name>A0A8E2EPW4_9PEZI</name>
<dbReference type="AlphaFoldDB" id="A0A8E2EPW4"/>
<dbReference type="GO" id="GO:0006890">
    <property type="term" value="P:retrograde vesicle-mediated transport, Golgi to endoplasmic reticulum"/>
    <property type="evidence" value="ECO:0007669"/>
    <property type="project" value="TreeGrafter"/>
</dbReference>
<dbReference type="InterPro" id="IPR019150">
    <property type="entry name" value="Vesicle_transport_protein_Use1"/>
</dbReference>
<dbReference type="Proteomes" id="UP000250140">
    <property type="component" value="Unassembled WGS sequence"/>
</dbReference>
<dbReference type="PANTHER" id="PTHR13050">
    <property type="entry name" value="USE1-LIKE PROTEIN"/>
    <property type="match status" value="1"/>
</dbReference>
<evidence type="ECO:0000256" key="3">
    <source>
        <dbReference type="ARBA" id="ARBA00022448"/>
    </source>
</evidence>